<dbReference type="InterPro" id="IPR013422">
    <property type="entry name" value="CRISPR-assoc_prot_Cas5_N"/>
</dbReference>
<evidence type="ECO:0000313" key="2">
    <source>
        <dbReference type="EMBL" id="NJP97976.1"/>
    </source>
</evidence>
<keyword evidence="1" id="KW-0051">Antiviral defense</keyword>
<dbReference type="EMBL" id="JAATEP010000078">
    <property type="protein sequence ID" value="NJP97976.1"/>
    <property type="molecule type" value="Genomic_DNA"/>
</dbReference>
<keyword evidence="3" id="KW-1185">Reference proteome</keyword>
<gene>
    <name evidence="2" type="primary">cas5</name>
    <name evidence="2" type="ORF">HCN51_52610</name>
</gene>
<proteinExistence type="predicted"/>
<name>A0ABX1BJS6_9ACTN</name>
<dbReference type="Pfam" id="PF09704">
    <property type="entry name" value="Cas_Cas5d"/>
    <property type="match status" value="1"/>
</dbReference>
<dbReference type="CDD" id="cd09693">
    <property type="entry name" value="Cas5_I"/>
    <property type="match status" value="1"/>
</dbReference>
<dbReference type="RefSeq" id="WP_168021093.1">
    <property type="nucleotide sequence ID" value="NZ_JAATEP010000078.1"/>
</dbReference>
<dbReference type="NCBIfam" id="TIGR02593">
    <property type="entry name" value="CRISPR_cas5"/>
    <property type="match status" value="1"/>
</dbReference>
<sequence>MTSFVAALRVTVTAPIVSFRNPLYAGVQLTLPCPPPATVGGMLAAAAGGWDAVDPGLRFGMAFHARGKGVDLETYHPLDATGKKADPTPREREFLADATLIVWLVTDIDLWERRLRRPVWPLRLGRSQDLVAVATQRVALHAGAGRQGHALLPEGTGPRPIGTLLRLPTAISIDRGRTRWDGYHFDASGRSEVAVTADWADEEGQAVALVPPVHPGQFAPAGVP</sequence>
<organism evidence="2 3">
    <name type="scientific">Nonomuraea composti</name>
    <dbReference type="NCBI Taxonomy" id="2720023"/>
    <lineage>
        <taxon>Bacteria</taxon>
        <taxon>Bacillati</taxon>
        <taxon>Actinomycetota</taxon>
        <taxon>Actinomycetes</taxon>
        <taxon>Streptosporangiales</taxon>
        <taxon>Streptosporangiaceae</taxon>
        <taxon>Nonomuraea</taxon>
    </lineage>
</organism>
<dbReference type="Gene3D" id="3.30.70.2660">
    <property type="match status" value="1"/>
</dbReference>
<reference evidence="2 3" key="1">
    <citation type="submission" date="2020-03" db="EMBL/GenBank/DDBJ databases">
        <title>WGS of actinomycetes isolated from Thailand.</title>
        <authorList>
            <person name="Thawai C."/>
        </authorList>
    </citation>
    <scope>NUCLEOTIDE SEQUENCE [LARGE SCALE GENOMIC DNA]</scope>
    <source>
        <strain evidence="2 3">FMUSA5-5</strain>
    </source>
</reference>
<evidence type="ECO:0000256" key="1">
    <source>
        <dbReference type="ARBA" id="ARBA00023118"/>
    </source>
</evidence>
<comment type="caution">
    <text evidence="2">The sequence shown here is derived from an EMBL/GenBank/DDBJ whole genome shotgun (WGS) entry which is preliminary data.</text>
</comment>
<dbReference type="InterPro" id="IPR021124">
    <property type="entry name" value="CRISPR-assoc_prot_Cas5"/>
</dbReference>
<accession>A0ABX1BJS6</accession>
<dbReference type="Proteomes" id="UP000696294">
    <property type="component" value="Unassembled WGS sequence"/>
</dbReference>
<protein>
    <submittedName>
        <fullName evidence="2">CRISPR-associated protein Cas5</fullName>
    </submittedName>
</protein>
<evidence type="ECO:0000313" key="3">
    <source>
        <dbReference type="Proteomes" id="UP000696294"/>
    </source>
</evidence>